<evidence type="ECO:0000313" key="3">
    <source>
        <dbReference type="Proteomes" id="UP000623172"/>
    </source>
</evidence>
<accession>A0A926D715</accession>
<comment type="caution">
    <text evidence="2">The sequence shown here is derived from an EMBL/GenBank/DDBJ whole genome shotgun (WGS) entry which is preliminary data.</text>
</comment>
<dbReference type="AlphaFoldDB" id="A0A926D715"/>
<dbReference type="InterPro" id="IPR018768">
    <property type="entry name" value="DUF2344"/>
</dbReference>
<dbReference type="RefSeq" id="WP_249316165.1">
    <property type="nucleotide sequence ID" value="NZ_JACRSR010000002.1"/>
</dbReference>
<dbReference type="EMBL" id="JACRSR010000002">
    <property type="protein sequence ID" value="MBC8531540.1"/>
    <property type="molecule type" value="Genomic_DNA"/>
</dbReference>
<organism evidence="2 3">
    <name type="scientific">Gehongia tenuis</name>
    <dbReference type="NCBI Taxonomy" id="2763655"/>
    <lineage>
        <taxon>Bacteria</taxon>
        <taxon>Bacillati</taxon>
        <taxon>Bacillota</taxon>
        <taxon>Clostridia</taxon>
        <taxon>Christensenellales</taxon>
        <taxon>Christensenellaceae</taxon>
        <taxon>Gehongia</taxon>
    </lineage>
</organism>
<dbReference type="Pfam" id="PF10105">
    <property type="entry name" value="DUF2344"/>
    <property type="match status" value="1"/>
</dbReference>
<dbReference type="Proteomes" id="UP000623172">
    <property type="component" value="Unassembled WGS sequence"/>
</dbReference>
<protein>
    <submittedName>
        <fullName evidence="2">DUF2344 domain-containing protein</fullName>
    </submittedName>
</protein>
<proteinExistence type="predicted"/>
<evidence type="ECO:0000313" key="2">
    <source>
        <dbReference type="EMBL" id="MBC8531540.1"/>
    </source>
</evidence>
<name>A0A926D715_9FIRM</name>
<feature type="domain" description="DUF2344" evidence="1">
    <location>
        <begin position="2"/>
        <end position="183"/>
    </location>
</feature>
<dbReference type="NCBIfam" id="TIGR03936">
    <property type="entry name" value="sam_1_link_chp"/>
    <property type="match status" value="1"/>
</dbReference>
<keyword evidence="3" id="KW-1185">Reference proteome</keyword>
<reference evidence="2" key="1">
    <citation type="submission" date="2020-08" db="EMBL/GenBank/DDBJ databases">
        <title>Genome public.</title>
        <authorList>
            <person name="Liu C."/>
            <person name="Sun Q."/>
        </authorList>
    </citation>
    <scope>NUCLEOTIDE SEQUENCE</scope>
    <source>
        <strain evidence="2">NSJ-53</strain>
    </source>
</reference>
<sequence>MRMIAKFEKGKPIAAVAHLDLMRTFQRAFRRADVPMAFSKGFHPHPLLSFAQALSVGLASKGEYLDVGLEAPMDPEDFKGRVNAVLPQDLRILCAAAVEEGYPALMSRVDRARYRVEDVPKTWADVLGSFLDQKTIEITVEKRDKRGVKMKDVSLRDGIHEMTMEGNTLYMLLSCGSRKNVAPLWVLKALEAHSGVPMGDPFIIREDLMALRGDAMISLFDLEAKA</sequence>
<gene>
    <name evidence="2" type="ORF">H8696_06720</name>
</gene>
<evidence type="ECO:0000259" key="1">
    <source>
        <dbReference type="Pfam" id="PF10105"/>
    </source>
</evidence>